<proteinExistence type="predicted"/>
<dbReference type="AlphaFoldDB" id="A0A934I4I6"/>
<dbReference type="Proteomes" id="UP000622687">
    <property type="component" value="Unassembled WGS sequence"/>
</dbReference>
<name>A0A934I4I6_9CLOT</name>
<comment type="caution">
    <text evidence="1">The sequence shown here is derived from an EMBL/GenBank/DDBJ whole genome shotgun (WGS) entry which is preliminary data.</text>
</comment>
<evidence type="ECO:0000313" key="1">
    <source>
        <dbReference type="EMBL" id="MBI6874841.1"/>
    </source>
</evidence>
<dbReference type="RefSeq" id="WP_211144216.1">
    <property type="nucleotide sequence ID" value="NZ_JAEEGB010000035.1"/>
</dbReference>
<keyword evidence="2" id="KW-1185">Reference proteome</keyword>
<organism evidence="1 2">
    <name type="scientific">Clostridium aciditolerans</name>
    <dbReference type="NCBI Taxonomy" id="339861"/>
    <lineage>
        <taxon>Bacteria</taxon>
        <taxon>Bacillati</taxon>
        <taxon>Bacillota</taxon>
        <taxon>Clostridia</taxon>
        <taxon>Eubacteriales</taxon>
        <taxon>Clostridiaceae</taxon>
        <taxon>Clostridium</taxon>
    </lineage>
</organism>
<sequence>MVTDIDFNSLITSIGNCCLGTSYCESCSKENCLIGYCKQNLLTCLKTGEQFIEDEINNIPVFDTKVFDQKSVMDTIGFILNQCKNCNAYHDEECIINMLRSACEVILLGNPIDYNGSVLLYIDEVKDINPEISKGIYESFKRNKQEREGM</sequence>
<protein>
    <submittedName>
        <fullName evidence="1">Uncharacterized protein</fullName>
    </submittedName>
</protein>
<accession>A0A934I4I6</accession>
<reference evidence="1" key="1">
    <citation type="submission" date="2020-12" db="EMBL/GenBank/DDBJ databases">
        <title>Clostridium thailandense sp. nov., a novel acetogenic bacterium isolated from peat land soil in Thailand.</title>
        <authorList>
            <person name="Chaikitkaew S."/>
            <person name="Birkeland N.K."/>
        </authorList>
    </citation>
    <scope>NUCLEOTIDE SEQUENCE</scope>
    <source>
        <strain evidence="1">DSM 17425</strain>
    </source>
</reference>
<dbReference type="EMBL" id="JAEEGB010000035">
    <property type="protein sequence ID" value="MBI6874841.1"/>
    <property type="molecule type" value="Genomic_DNA"/>
</dbReference>
<gene>
    <name evidence="1" type="ORF">I6U51_19400</name>
</gene>
<evidence type="ECO:0000313" key="2">
    <source>
        <dbReference type="Proteomes" id="UP000622687"/>
    </source>
</evidence>